<sequence length="150" mass="15781">MPSHHAGVARQAAAVLAAPLATGVMLVAVTPPAAADPPERFRISYSLVEQDPCDPGTLMTVSFELDAAAHEHETMTLEKGHIDITTSDGYVGRDTFTAVATPSTFVISEQAVVANPDTGARFKVQFVVVESAQGLVVDRTSFTCLRAPAT</sequence>
<comment type="caution">
    <text evidence="2">The sequence shown here is derived from an EMBL/GenBank/DDBJ whole genome shotgun (WGS) entry which is preliminary data.</text>
</comment>
<keyword evidence="1" id="KW-0732">Signal</keyword>
<dbReference type="RefSeq" id="WP_340269026.1">
    <property type="nucleotide sequence ID" value="NZ_JBBEOG010000003.1"/>
</dbReference>
<evidence type="ECO:0000313" key="3">
    <source>
        <dbReference type="Proteomes" id="UP001596122"/>
    </source>
</evidence>
<proteinExistence type="predicted"/>
<gene>
    <name evidence="2" type="ORF">ACFPJ6_03245</name>
</gene>
<evidence type="ECO:0000256" key="1">
    <source>
        <dbReference type="SAM" id="SignalP"/>
    </source>
</evidence>
<protein>
    <submittedName>
        <fullName evidence="2">Uncharacterized protein</fullName>
    </submittedName>
</protein>
<reference evidence="3" key="1">
    <citation type="journal article" date="2019" name="Int. J. Syst. Evol. Microbiol.">
        <title>The Global Catalogue of Microorganisms (GCM) 10K type strain sequencing project: providing services to taxonomists for standard genome sequencing and annotation.</title>
        <authorList>
            <consortium name="The Broad Institute Genomics Platform"/>
            <consortium name="The Broad Institute Genome Sequencing Center for Infectious Disease"/>
            <person name="Wu L."/>
            <person name="Ma J."/>
        </authorList>
    </citation>
    <scope>NUCLEOTIDE SEQUENCE [LARGE SCALE GENOMIC DNA]</scope>
    <source>
        <strain evidence="3">CCUG 43114</strain>
    </source>
</reference>
<keyword evidence="3" id="KW-1185">Reference proteome</keyword>
<feature type="chain" id="PRO_5046163909" evidence="1">
    <location>
        <begin position="36"/>
        <end position="150"/>
    </location>
</feature>
<evidence type="ECO:0000313" key="2">
    <source>
        <dbReference type="EMBL" id="MFC5379800.1"/>
    </source>
</evidence>
<organism evidence="2 3">
    <name type="scientific">Aquipuribacter nitratireducens</name>
    <dbReference type="NCBI Taxonomy" id="650104"/>
    <lineage>
        <taxon>Bacteria</taxon>
        <taxon>Bacillati</taxon>
        <taxon>Actinomycetota</taxon>
        <taxon>Actinomycetes</taxon>
        <taxon>Micrococcales</taxon>
        <taxon>Intrasporangiaceae</taxon>
        <taxon>Aquipuribacter</taxon>
    </lineage>
</organism>
<feature type="signal peptide" evidence="1">
    <location>
        <begin position="1"/>
        <end position="35"/>
    </location>
</feature>
<accession>A0ABW0GL21</accession>
<dbReference type="Proteomes" id="UP001596122">
    <property type="component" value="Unassembled WGS sequence"/>
</dbReference>
<dbReference type="EMBL" id="JBHSLD010000004">
    <property type="protein sequence ID" value="MFC5379800.1"/>
    <property type="molecule type" value="Genomic_DNA"/>
</dbReference>
<name>A0ABW0GL21_9MICO</name>